<keyword evidence="1" id="KW-0812">Transmembrane</keyword>
<feature type="chain" id="PRO_5047272863" evidence="2">
    <location>
        <begin position="33"/>
        <end position="210"/>
    </location>
</feature>
<keyword evidence="1" id="KW-0472">Membrane</keyword>
<feature type="transmembrane region" description="Helical" evidence="1">
    <location>
        <begin position="181"/>
        <end position="203"/>
    </location>
</feature>
<gene>
    <name evidence="3" type="ORF">NRK68_23260</name>
</gene>
<keyword evidence="1" id="KW-1133">Transmembrane helix</keyword>
<reference evidence="3" key="1">
    <citation type="submission" date="2022-08" db="EMBL/GenBank/DDBJ databases">
        <authorList>
            <person name="Tian L."/>
        </authorList>
    </citation>
    <scope>NUCLEOTIDE SEQUENCE</scope>
    <source>
        <strain evidence="3">CM253</strain>
    </source>
</reference>
<proteinExistence type="predicted"/>
<evidence type="ECO:0000256" key="2">
    <source>
        <dbReference type="SAM" id="SignalP"/>
    </source>
</evidence>
<sequence length="210" mass="20511">MSTVRRRTLVRAAAVTACAGSLLALPTAAALAEGVPAASSAHSAATQRTLVKSLALADGVSTAKVYRTAKGGYQADILAADGARATTLTSHDGVTDFGGSGDLHAALDPAGRLTSWVGGASAQAGGHSVAGDGHKTGTRDGQIVPVSAEQRAAVGDTRVLEAASAEGRRLSTLADGPGDGMLLLAAGGGIAAVGAAGLGFAMLRRGRTDG</sequence>
<evidence type="ECO:0000313" key="3">
    <source>
        <dbReference type="EMBL" id="UUY49888.1"/>
    </source>
</evidence>
<protein>
    <submittedName>
        <fullName evidence="3">Uncharacterized protein</fullName>
    </submittedName>
</protein>
<feature type="signal peptide" evidence="2">
    <location>
        <begin position="1"/>
        <end position="32"/>
    </location>
</feature>
<keyword evidence="2" id="KW-0732">Signal</keyword>
<name>A0ABY5Q1J8_9ACTN</name>
<dbReference type="InterPro" id="IPR006311">
    <property type="entry name" value="TAT_signal"/>
</dbReference>
<keyword evidence="4" id="KW-1185">Reference proteome</keyword>
<evidence type="ECO:0000256" key="1">
    <source>
        <dbReference type="SAM" id="Phobius"/>
    </source>
</evidence>
<dbReference type="GeneID" id="95576431"/>
<dbReference type="RefSeq" id="WP_183067329.1">
    <property type="nucleotide sequence ID" value="NZ_CP102514.1"/>
</dbReference>
<organism evidence="3 4">
    <name type="scientific">Streptomyces yangpuensis</name>
    <dbReference type="NCBI Taxonomy" id="1648182"/>
    <lineage>
        <taxon>Bacteria</taxon>
        <taxon>Bacillati</taxon>
        <taxon>Actinomycetota</taxon>
        <taxon>Actinomycetes</taxon>
        <taxon>Kitasatosporales</taxon>
        <taxon>Streptomycetaceae</taxon>
        <taxon>Streptomyces</taxon>
    </lineage>
</organism>
<dbReference type="Proteomes" id="UP001057738">
    <property type="component" value="Chromosome"/>
</dbReference>
<evidence type="ECO:0000313" key="4">
    <source>
        <dbReference type="Proteomes" id="UP001057738"/>
    </source>
</evidence>
<dbReference type="EMBL" id="CP102514">
    <property type="protein sequence ID" value="UUY49888.1"/>
    <property type="molecule type" value="Genomic_DNA"/>
</dbReference>
<dbReference type="PROSITE" id="PS51318">
    <property type="entry name" value="TAT"/>
    <property type="match status" value="1"/>
</dbReference>
<accession>A0ABY5Q1J8</accession>